<dbReference type="STRING" id="1122125.GCA_000423185_01543"/>
<evidence type="ECO:0008006" key="4">
    <source>
        <dbReference type="Google" id="ProtNLM"/>
    </source>
</evidence>
<organism evidence="2 3">
    <name type="scientific">Inquilinus limosus</name>
    <dbReference type="NCBI Taxonomy" id="171674"/>
    <lineage>
        <taxon>Bacteria</taxon>
        <taxon>Pseudomonadati</taxon>
        <taxon>Pseudomonadota</taxon>
        <taxon>Alphaproteobacteria</taxon>
        <taxon>Rhodospirillales</taxon>
        <taxon>Rhodospirillaceae</taxon>
        <taxon>Inquilinus</taxon>
    </lineage>
</organism>
<evidence type="ECO:0000256" key="1">
    <source>
        <dbReference type="SAM" id="MobiDB-lite"/>
    </source>
</evidence>
<gene>
    <name evidence="2" type="ORF">BWR60_27290</name>
</gene>
<evidence type="ECO:0000313" key="3">
    <source>
        <dbReference type="Proteomes" id="UP000196655"/>
    </source>
</evidence>
<dbReference type="InterPro" id="IPR019268">
    <property type="entry name" value="DUF2278"/>
</dbReference>
<comment type="caution">
    <text evidence="2">The sequence shown here is derived from an EMBL/GenBank/DDBJ whole genome shotgun (WGS) entry which is preliminary data.</text>
</comment>
<dbReference type="Proteomes" id="UP000196655">
    <property type="component" value="Unassembled WGS sequence"/>
</dbReference>
<dbReference type="OrthoDB" id="291334at2"/>
<protein>
    <recommendedName>
        <fullName evidence="4">DUF2278 domain-containing protein</fullName>
    </recommendedName>
</protein>
<name>A0A211ZFJ4_9PROT</name>
<keyword evidence="3" id="KW-1185">Reference proteome</keyword>
<feature type="compositionally biased region" description="Basic residues" evidence="1">
    <location>
        <begin position="210"/>
        <end position="224"/>
    </location>
</feature>
<dbReference type="Pfam" id="PF10042">
    <property type="entry name" value="DUF2278"/>
    <property type="match status" value="1"/>
</dbReference>
<dbReference type="RefSeq" id="WP_088154941.1">
    <property type="nucleotide sequence ID" value="NZ_NHON01000074.1"/>
</dbReference>
<dbReference type="EMBL" id="NHON01000074">
    <property type="protein sequence ID" value="OWJ63934.1"/>
    <property type="molecule type" value="Genomic_DNA"/>
</dbReference>
<accession>A0A211ZFJ4</accession>
<proteinExistence type="predicted"/>
<dbReference type="AlphaFoldDB" id="A0A211ZFJ4"/>
<feature type="region of interest" description="Disordered" evidence="1">
    <location>
        <begin position="204"/>
        <end position="224"/>
    </location>
</feature>
<reference evidence="3" key="1">
    <citation type="submission" date="2017-05" db="EMBL/GenBank/DDBJ databases">
        <authorList>
            <person name="Macchi M."/>
            <person name="Festa S."/>
            <person name="Coppotelli B.M."/>
            <person name="Morelli I.S."/>
        </authorList>
    </citation>
    <scope>NUCLEOTIDE SEQUENCE [LARGE SCALE GENOMIC DNA]</scope>
    <source>
        <strain evidence="3">I</strain>
    </source>
</reference>
<sequence>MALERYAVLKGRPTDRRLAAEGSTHYHIRIDDGARDHRVAVNVQGSSWPSLVEYVLDPDFEHPVTARLERLPPGLTAIPRGEGLDYVRDGLFDRSRMRPLPATRPGPDNDLNEKIDHIVARAIGEPTAMLYAFGEPFGPDPVADHGFGFAPSRGMHNIHMNQGSPEERFRGDNGTGQDGALLIAFPQGRWAALFLKFQSQSWQTDDATGHPRHPVQARRRRMQA</sequence>
<evidence type="ECO:0000313" key="2">
    <source>
        <dbReference type="EMBL" id="OWJ63934.1"/>
    </source>
</evidence>